<evidence type="ECO:0000259" key="13">
    <source>
        <dbReference type="SMART" id="SM00840"/>
    </source>
</evidence>
<comment type="caution">
    <text evidence="14">The sequence shown here is derived from an EMBL/GenBank/DDBJ whole genome shotgun (WGS) entry which is preliminary data.</text>
</comment>
<dbReference type="NCBIfam" id="TIGR00435">
    <property type="entry name" value="cysS"/>
    <property type="match status" value="1"/>
</dbReference>
<dbReference type="EMBL" id="MSCH01000003">
    <property type="protein sequence ID" value="PQJ54766.1"/>
    <property type="molecule type" value="Genomic_DNA"/>
</dbReference>
<evidence type="ECO:0000256" key="10">
    <source>
        <dbReference type="ARBA" id="ARBA00022917"/>
    </source>
</evidence>
<evidence type="ECO:0000256" key="4">
    <source>
        <dbReference type="ARBA" id="ARBA00022490"/>
    </source>
</evidence>
<dbReference type="InterPro" id="IPR056411">
    <property type="entry name" value="CysS_C"/>
</dbReference>
<dbReference type="GO" id="GO:0005829">
    <property type="term" value="C:cytosol"/>
    <property type="evidence" value="ECO:0007669"/>
    <property type="project" value="TreeGrafter"/>
</dbReference>
<comment type="subunit">
    <text evidence="3 12">Monomer.</text>
</comment>
<organism evidence="14 15">
    <name type="scientific">Psychrosphaera saromensis</name>
    <dbReference type="NCBI Taxonomy" id="716813"/>
    <lineage>
        <taxon>Bacteria</taxon>
        <taxon>Pseudomonadati</taxon>
        <taxon>Pseudomonadota</taxon>
        <taxon>Gammaproteobacteria</taxon>
        <taxon>Alteromonadales</taxon>
        <taxon>Pseudoalteromonadaceae</taxon>
        <taxon>Psychrosphaera</taxon>
    </lineage>
</organism>
<evidence type="ECO:0000313" key="15">
    <source>
        <dbReference type="Proteomes" id="UP000239007"/>
    </source>
</evidence>
<feature type="binding site" evidence="12">
    <location>
        <position position="234"/>
    </location>
    <ligand>
        <name>Zn(2+)</name>
        <dbReference type="ChEBI" id="CHEBI:29105"/>
    </ligand>
</feature>
<comment type="catalytic activity">
    <reaction evidence="12">
        <text>tRNA(Cys) + L-cysteine + ATP = L-cysteinyl-tRNA(Cys) + AMP + diphosphate</text>
        <dbReference type="Rhea" id="RHEA:17773"/>
        <dbReference type="Rhea" id="RHEA-COMP:9661"/>
        <dbReference type="Rhea" id="RHEA-COMP:9679"/>
        <dbReference type="ChEBI" id="CHEBI:30616"/>
        <dbReference type="ChEBI" id="CHEBI:33019"/>
        <dbReference type="ChEBI" id="CHEBI:35235"/>
        <dbReference type="ChEBI" id="CHEBI:78442"/>
        <dbReference type="ChEBI" id="CHEBI:78517"/>
        <dbReference type="ChEBI" id="CHEBI:456215"/>
        <dbReference type="EC" id="6.1.1.16"/>
    </reaction>
</comment>
<feature type="binding site" evidence="12">
    <location>
        <position position="209"/>
    </location>
    <ligand>
        <name>Zn(2+)</name>
        <dbReference type="ChEBI" id="CHEBI:29105"/>
    </ligand>
</feature>
<accession>A0A2S7UXP5</accession>
<keyword evidence="6 12" id="KW-0479">Metal-binding</keyword>
<evidence type="ECO:0000256" key="11">
    <source>
        <dbReference type="ARBA" id="ARBA00023146"/>
    </source>
</evidence>
<keyword evidence="8 12" id="KW-0862">Zinc</keyword>
<dbReference type="AlphaFoldDB" id="A0A2S7UXP5"/>
<keyword evidence="10 12" id="KW-0648">Protein biosynthesis</keyword>
<dbReference type="CDD" id="cd07963">
    <property type="entry name" value="Anticodon_Ia_Cys"/>
    <property type="match status" value="1"/>
</dbReference>
<dbReference type="PANTHER" id="PTHR10890">
    <property type="entry name" value="CYSTEINYL-TRNA SYNTHETASE"/>
    <property type="match status" value="1"/>
</dbReference>
<reference evidence="14 15" key="1">
    <citation type="submission" date="2016-12" db="EMBL/GenBank/DDBJ databases">
        <title>Diversity of luminous bacteria.</title>
        <authorList>
            <person name="Yoshizawa S."/>
            <person name="Kogure K."/>
        </authorList>
    </citation>
    <scope>NUCLEOTIDE SEQUENCE [LARGE SCALE GENOMIC DNA]</scope>
    <source>
        <strain evidence="14 15">SA4-48</strain>
    </source>
</reference>
<dbReference type="HAMAP" id="MF_00041">
    <property type="entry name" value="Cys_tRNA_synth"/>
    <property type="match status" value="1"/>
</dbReference>
<comment type="subcellular location">
    <subcellularLocation>
        <location evidence="1 12">Cytoplasm</location>
    </subcellularLocation>
</comment>
<evidence type="ECO:0000256" key="6">
    <source>
        <dbReference type="ARBA" id="ARBA00022723"/>
    </source>
</evidence>
<evidence type="ECO:0000256" key="5">
    <source>
        <dbReference type="ARBA" id="ARBA00022598"/>
    </source>
</evidence>
<feature type="binding site" evidence="12">
    <location>
        <position position="238"/>
    </location>
    <ligand>
        <name>Zn(2+)</name>
        <dbReference type="ChEBI" id="CHEBI:29105"/>
    </ligand>
</feature>
<dbReference type="GO" id="GO:0005524">
    <property type="term" value="F:ATP binding"/>
    <property type="evidence" value="ECO:0007669"/>
    <property type="project" value="UniProtKB-UniRule"/>
</dbReference>
<keyword evidence="9 12" id="KW-0067">ATP-binding</keyword>
<feature type="short sequence motif" description="'KMSKS' region" evidence="12">
    <location>
        <begin position="266"/>
        <end position="270"/>
    </location>
</feature>
<dbReference type="Gene3D" id="1.20.120.1910">
    <property type="entry name" value="Cysteine-tRNA ligase, C-terminal anti-codon recognition domain"/>
    <property type="match status" value="1"/>
</dbReference>
<keyword evidence="15" id="KW-1185">Reference proteome</keyword>
<dbReference type="Proteomes" id="UP000239007">
    <property type="component" value="Unassembled WGS sequence"/>
</dbReference>
<evidence type="ECO:0000256" key="8">
    <source>
        <dbReference type="ARBA" id="ARBA00022833"/>
    </source>
</evidence>
<evidence type="ECO:0000256" key="2">
    <source>
        <dbReference type="ARBA" id="ARBA00005594"/>
    </source>
</evidence>
<dbReference type="InterPro" id="IPR009080">
    <property type="entry name" value="tRNAsynth_Ia_anticodon-bd"/>
</dbReference>
<dbReference type="InterPro" id="IPR032678">
    <property type="entry name" value="tRNA-synt_1_cat_dom"/>
</dbReference>
<dbReference type="Gene3D" id="3.40.50.620">
    <property type="entry name" value="HUPs"/>
    <property type="match status" value="1"/>
</dbReference>
<feature type="binding site" evidence="12">
    <location>
        <position position="28"/>
    </location>
    <ligand>
        <name>Zn(2+)</name>
        <dbReference type="ChEBI" id="CHEBI:29105"/>
    </ligand>
</feature>
<dbReference type="EC" id="6.1.1.16" evidence="12"/>
<dbReference type="GO" id="GO:0008270">
    <property type="term" value="F:zinc ion binding"/>
    <property type="evidence" value="ECO:0007669"/>
    <property type="project" value="UniProtKB-UniRule"/>
</dbReference>
<feature type="binding site" evidence="12">
    <location>
        <position position="269"/>
    </location>
    <ligand>
        <name>ATP</name>
        <dbReference type="ChEBI" id="CHEBI:30616"/>
    </ligand>
</feature>
<dbReference type="Pfam" id="PF09190">
    <property type="entry name" value="DALR_2"/>
    <property type="match status" value="1"/>
</dbReference>
<gene>
    <name evidence="12" type="primary">cysS</name>
    <name evidence="14" type="ORF">BTO11_14645</name>
</gene>
<dbReference type="SUPFAM" id="SSF47323">
    <property type="entry name" value="Anticodon-binding domain of a subclass of class I aminoacyl-tRNA synthetases"/>
    <property type="match status" value="1"/>
</dbReference>
<dbReference type="GO" id="GO:0004817">
    <property type="term" value="F:cysteine-tRNA ligase activity"/>
    <property type="evidence" value="ECO:0007669"/>
    <property type="project" value="UniProtKB-UniRule"/>
</dbReference>
<protein>
    <recommendedName>
        <fullName evidence="12">Cysteine--tRNA ligase</fullName>
        <ecNumber evidence="12">6.1.1.16</ecNumber>
    </recommendedName>
    <alternativeName>
        <fullName evidence="12">Cysteinyl-tRNA synthetase</fullName>
        <shortName evidence="12">CysRS</shortName>
    </alternativeName>
</protein>
<evidence type="ECO:0000313" key="14">
    <source>
        <dbReference type="EMBL" id="PQJ54766.1"/>
    </source>
</evidence>
<dbReference type="OrthoDB" id="9815130at2"/>
<comment type="caution">
    <text evidence="12">Lacks conserved residue(s) required for the propagation of feature annotation.</text>
</comment>
<evidence type="ECO:0000256" key="7">
    <source>
        <dbReference type="ARBA" id="ARBA00022741"/>
    </source>
</evidence>
<dbReference type="InterPro" id="IPR024909">
    <property type="entry name" value="Cys-tRNA/MSH_ligase"/>
</dbReference>
<dbReference type="Pfam" id="PF23493">
    <property type="entry name" value="CysS_C"/>
    <property type="match status" value="1"/>
</dbReference>
<proteinExistence type="inferred from homology"/>
<sequence length="459" mass="52246">MLRIYNTLSRQKEEFKPLVAGKVGMYVCGITVYDLLHMGHGRTYVSFDIMHRYFKYLGYDVTYVRNITDVDDKIIKRAQQNNETFEQLTERTIKMMHEDFAALKILPVDIEPKVSTHMPEIVDIIQRLIDKEHAYVASNGDVMFEVSSYADYGKLGKQDLSQLISGARVDVDSAKRSPMDFVLWKLAKPEEPNWDSPWGKGRPGWHIECSAMNHKHLGSHFDIHGGGSDLTFPHHENEIAQSCCAFDTPYVNYWLHTGMVQVDNEKMSKSLDNFFTVREVLKQYDAESVRYFLINGHYRSQLNYSDDNLKQAKASLERLYTALRDVDVNLDVELASFAQVKRFNAAMDDDFNTPEALSVMFELAKELNKEKLIDASKASDLAGVLVKLGAVLGILQTPAEQFFQSGQVDEVEEIEGLIAKRNQARTDKNWGAADEARDALTAMGITLEDSEGKTTWRKI</sequence>
<dbReference type="SUPFAM" id="SSF52374">
    <property type="entry name" value="Nucleotidylyl transferase"/>
    <property type="match status" value="1"/>
</dbReference>
<comment type="cofactor">
    <cofactor evidence="12">
        <name>Zn(2+)</name>
        <dbReference type="ChEBI" id="CHEBI:29105"/>
    </cofactor>
    <text evidence="12">Binds 1 zinc ion per subunit.</text>
</comment>
<keyword evidence="5 12" id="KW-0436">Ligase</keyword>
<comment type="similarity">
    <text evidence="2 12">Belongs to the class-I aminoacyl-tRNA synthetase family.</text>
</comment>
<dbReference type="InterPro" id="IPR015273">
    <property type="entry name" value="Cys-tRNA-synt_Ia_DALR"/>
</dbReference>
<evidence type="ECO:0000256" key="1">
    <source>
        <dbReference type="ARBA" id="ARBA00004496"/>
    </source>
</evidence>
<evidence type="ECO:0000256" key="12">
    <source>
        <dbReference type="HAMAP-Rule" id="MF_00041"/>
    </source>
</evidence>
<keyword evidence="7 12" id="KW-0547">Nucleotide-binding</keyword>
<dbReference type="CDD" id="cd00672">
    <property type="entry name" value="CysRS_core"/>
    <property type="match status" value="1"/>
</dbReference>
<dbReference type="PRINTS" id="PR00983">
    <property type="entry name" value="TRNASYNTHCYS"/>
</dbReference>
<dbReference type="InterPro" id="IPR015803">
    <property type="entry name" value="Cys-tRNA-ligase"/>
</dbReference>
<name>A0A2S7UXP5_9GAMM</name>
<feature type="domain" description="Cysteinyl-tRNA synthetase class Ia DALR" evidence="13">
    <location>
        <begin position="342"/>
        <end position="403"/>
    </location>
</feature>
<dbReference type="PANTHER" id="PTHR10890:SF3">
    <property type="entry name" value="CYSTEINE--TRNA LIGASE, CYTOPLASMIC"/>
    <property type="match status" value="1"/>
</dbReference>
<evidence type="ECO:0000256" key="3">
    <source>
        <dbReference type="ARBA" id="ARBA00011245"/>
    </source>
</evidence>
<evidence type="ECO:0000256" key="9">
    <source>
        <dbReference type="ARBA" id="ARBA00022840"/>
    </source>
</evidence>
<dbReference type="SMART" id="SM00840">
    <property type="entry name" value="DALR_2"/>
    <property type="match status" value="1"/>
</dbReference>
<dbReference type="GO" id="GO:0006423">
    <property type="term" value="P:cysteinyl-tRNA aminoacylation"/>
    <property type="evidence" value="ECO:0007669"/>
    <property type="project" value="UniProtKB-UniRule"/>
</dbReference>
<dbReference type="FunFam" id="3.40.50.620:FF:000009">
    <property type="entry name" value="Cysteine--tRNA ligase"/>
    <property type="match status" value="1"/>
</dbReference>
<dbReference type="InterPro" id="IPR014729">
    <property type="entry name" value="Rossmann-like_a/b/a_fold"/>
</dbReference>
<keyword evidence="4 12" id="KW-0963">Cytoplasm</keyword>
<dbReference type="Pfam" id="PF01406">
    <property type="entry name" value="tRNA-synt_1e"/>
    <property type="match status" value="1"/>
</dbReference>
<dbReference type="RefSeq" id="WP_105053291.1">
    <property type="nucleotide sequence ID" value="NZ_BMYG01000001.1"/>
</dbReference>
<keyword evidence="11 12" id="KW-0030">Aminoacyl-tRNA synthetase</keyword>